<name>A0A815ZQ48_9BILA</name>
<feature type="transmembrane region" description="Helical" evidence="6">
    <location>
        <begin position="353"/>
        <end position="375"/>
    </location>
</feature>
<comment type="caution">
    <text evidence="7">The sequence shown here is derived from an EMBL/GenBank/DDBJ whole genome shotgun (WGS) entry which is preliminary data.</text>
</comment>
<dbReference type="Gene3D" id="1.20.1250.20">
    <property type="entry name" value="MFS general substrate transporter like domains"/>
    <property type="match status" value="1"/>
</dbReference>
<feature type="transmembrane region" description="Helical" evidence="6">
    <location>
        <begin position="155"/>
        <end position="175"/>
    </location>
</feature>
<evidence type="ECO:0000313" key="9">
    <source>
        <dbReference type="EMBL" id="CAF2219030.1"/>
    </source>
</evidence>
<keyword evidence="2" id="KW-0813">Transport</keyword>
<evidence type="ECO:0000256" key="2">
    <source>
        <dbReference type="ARBA" id="ARBA00022448"/>
    </source>
</evidence>
<feature type="transmembrane region" description="Helical" evidence="6">
    <location>
        <begin position="95"/>
        <end position="114"/>
    </location>
</feature>
<feature type="transmembrane region" description="Helical" evidence="6">
    <location>
        <begin position="387"/>
        <end position="408"/>
    </location>
</feature>
<reference evidence="7" key="1">
    <citation type="submission" date="2021-02" db="EMBL/GenBank/DDBJ databases">
        <authorList>
            <person name="Nowell W R."/>
        </authorList>
    </citation>
    <scope>NUCLEOTIDE SEQUENCE</scope>
</reference>
<evidence type="ECO:0000256" key="6">
    <source>
        <dbReference type="SAM" id="Phobius"/>
    </source>
</evidence>
<dbReference type="EMBL" id="CAJNOV010016185">
    <property type="protein sequence ID" value="CAF1586064.1"/>
    <property type="molecule type" value="Genomic_DNA"/>
</dbReference>
<dbReference type="Proteomes" id="UP000663834">
    <property type="component" value="Unassembled WGS sequence"/>
</dbReference>
<dbReference type="SUPFAM" id="SSF103473">
    <property type="entry name" value="MFS general substrate transporter"/>
    <property type="match status" value="1"/>
</dbReference>
<dbReference type="Proteomes" id="UP000663855">
    <property type="component" value="Unassembled WGS sequence"/>
</dbReference>
<dbReference type="OrthoDB" id="2962993at2759"/>
<dbReference type="PANTHER" id="PTHR43791:SF36">
    <property type="entry name" value="TRANSPORTER, PUTATIVE (AFU_ORTHOLOGUE AFUA_6G08340)-RELATED"/>
    <property type="match status" value="1"/>
</dbReference>
<evidence type="ECO:0000256" key="4">
    <source>
        <dbReference type="ARBA" id="ARBA00022989"/>
    </source>
</evidence>
<dbReference type="AlphaFoldDB" id="A0A815ZQ48"/>
<gene>
    <name evidence="7" type="ORF">CJN711_LOCUS33503</name>
    <name evidence="8" type="ORF">KQP761_LOCUS24492</name>
    <name evidence="9" type="ORF">MBJ925_LOCUS36283</name>
</gene>
<dbReference type="Proteomes" id="UP000663824">
    <property type="component" value="Unassembled WGS sequence"/>
</dbReference>
<feature type="transmembrane region" description="Helical" evidence="6">
    <location>
        <begin position="327"/>
        <end position="347"/>
    </location>
</feature>
<organism evidence="7 10">
    <name type="scientific">Rotaria magnacalcarata</name>
    <dbReference type="NCBI Taxonomy" id="392030"/>
    <lineage>
        <taxon>Eukaryota</taxon>
        <taxon>Metazoa</taxon>
        <taxon>Spiralia</taxon>
        <taxon>Gnathifera</taxon>
        <taxon>Rotifera</taxon>
        <taxon>Eurotatoria</taxon>
        <taxon>Bdelloidea</taxon>
        <taxon>Philodinida</taxon>
        <taxon>Philodinidae</taxon>
        <taxon>Rotaria</taxon>
    </lineage>
</organism>
<dbReference type="EMBL" id="CAJNOW010013296">
    <property type="protein sequence ID" value="CAF1619612.1"/>
    <property type="molecule type" value="Genomic_DNA"/>
</dbReference>
<dbReference type="PANTHER" id="PTHR43791">
    <property type="entry name" value="PERMEASE-RELATED"/>
    <property type="match status" value="1"/>
</dbReference>
<dbReference type="InterPro" id="IPR011701">
    <property type="entry name" value="MFS"/>
</dbReference>
<feature type="transmembrane region" description="Helical" evidence="6">
    <location>
        <begin position="187"/>
        <end position="209"/>
    </location>
</feature>
<sequence>MTTITQNDTTANFKKAASRLIRKIDIRIIPYIAMLKLFMFGSHYTMGFTRLTHFRSDLNLSSEEDSLSVSAYYVGYLIFAVPSTIVPRFIGLTRYIVLCMILWGIFTCSIAFVVNGKQVVALRCVLGVIESGNFACIMIYISLWYRRRDQIMRLAVFLGASYVFGAFAEFLFYIINKMDGVEGLKNWQWFDLLTGLPIIPFGIVNYFCFGTVPETVHWLSNIEKDFLTEILRTDAGMANTEPQSNSRLSWRQVRYVFMDLKIYRYCMIYLGSVGILRCFPIIIPLLLNNFSFTQSPIELFMIGIYIIAIVSCFSGSYSAFRCYEHGFHITGFLFVALLGYVFLASLSEISSTAGYVGLCMATFGLCGASPILLAWSTNNVGGHVKRAVAIGCFIAISQLGGIVVTQFYRDANKSIIQRGHIISGGAVTFALITTCIQRACLKKENNRRNRLSPVEHEREKNVEEPCDLHPDFRYAL</sequence>
<keyword evidence="5 6" id="KW-0472">Membrane</keyword>
<evidence type="ECO:0000256" key="5">
    <source>
        <dbReference type="ARBA" id="ARBA00023136"/>
    </source>
</evidence>
<evidence type="ECO:0000313" key="7">
    <source>
        <dbReference type="EMBL" id="CAF1586064.1"/>
    </source>
</evidence>
<dbReference type="Pfam" id="PF07690">
    <property type="entry name" value="MFS_1"/>
    <property type="match status" value="1"/>
</dbReference>
<evidence type="ECO:0000313" key="8">
    <source>
        <dbReference type="EMBL" id="CAF1619612.1"/>
    </source>
</evidence>
<evidence type="ECO:0000313" key="10">
    <source>
        <dbReference type="Proteomes" id="UP000663855"/>
    </source>
</evidence>
<dbReference type="GO" id="GO:0022857">
    <property type="term" value="F:transmembrane transporter activity"/>
    <property type="evidence" value="ECO:0007669"/>
    <property type="project" value="InterPro"/>
</dbReference>
<feature type="transmembrane region" description="Helical" evidence="6">
    <location>
        <begin position="120"/>
        <end position="143"/>
    </location>
</feature>
<feature type="transmembrane region" description="Helical" evidence="6">
    <location>
        <begin position="299"/>
        <end position="320"/>
    </location>
</feature>
<proteinExistence type="predicted"/>
<accession>A0A815ZQ48</accession>
<keyword evidence="3 6" id="KW-0812">Transmembrane</keyword>
<evidence type="ECO:0000256" key="1">
    <source>
        <dbReference type="ARBA" id="ARBA00004141"/>
    </source>
</evidence>
<comment type="subcellular location">
    <subcellularLocation>
        <location evidence="1">Membrane</location>
        <topology evidence="1">Multi-pass membrane protein</topology>
    </subcellularLocation>
</comment>
<dbReference type="InterPro" id="IPR036259">
    <property type="entry name" value="MFS_trans_sf"/>
</dbReference>
<feature type="transmembrane region" description="Helical" evidence="6">
    <location>
        <begin position="28"/>
        <end position="46"/>
    </location>
</feature>
<keyword evidence="4 6" id="KW-1133">Transmembrane helix</keyword>
<feature type="transmembrane region" description="Helical" evidence="6">
    <location>
        <begin position="420"/>
        <end position="441"/>
    </location>
</feature>
<dbReference type="EMBL" id="CAJNRE010019997">
    <property type="protein sequence ID" value="CAF2219030.1"/>
    <property type="molecule type" value="Genomic_DNA"/>
</dbReference>
<protein>
    <recommendedName>
        <fullName evidence="11">Major facilitator superfamily (MFS) profile domain-containing protein</fullName>
    </recommendedName>
</protein>
<evidence type="ECO:0008006" key="11">
    <source>
        <dbReference type="Google" id="ProtNLM"/>
    </source>
</evidence>
<feature type="transmembrane region" description="Helical" evidence="6">
    <location>
        <begin position="66"/>
        <end position="86"/>
    </location>
</feature>
<evidence type="ECO:0000256" key="3">
    <source>
        <dbReference type="ARBA" id="ARBA00022692"/>
    </source>
</evidence>
<feature type="transmembrane region" description="Helical" evidence="6">
    <location>
        <begin position="262"/>
        <end position="287"/>
    </location>
</feature>
<dbReference type="GO" id="GO:0016020">
    <property type="term" value="C:membrane"/>
    <property type="evidence" value="ECO:0007669"/>
    <property type="project" value="UniProtKB-SubCell"/>
</dbReference>